<evidence type="ECO:0000313" key="3">
    <source>
        <dbReference type="Proteomes" id="UP001336314"/>
    </source>
</evidence>
<dbReference type="Pfam" id="PF00753">
    <property type="entry name" value="Lactamase_B"/>
    <property type="match status" value="1"/>
</dbReference>
<name>A0ABU7J4H3_9GAMM</name>
<proteinExistence type="predicted"/>
<gene>
    <name evidence="2" type="ORF">QWY20_08090</name>
</gene>
<protein>
    <submittedName>
        <fullName evidence="2">MBL fold metallo-hydrolase</fullName>
    </submittedName>
</protein>
<feature type="domain" description="Metallo-beta-lactamase" evidence="1">
    <location>
        <begin position="27"/>
        <end position="90"/>
    </location>
</feature>
<dbReference type="PANTHER" id="PTHR30619:SF1">
    <property type="entry name" value="RECOMBINATION PROTEIN 2"/>
    <property type="match status" value="1"/>
</dbReference>
<dbReference type="Proteomes" id="UP001336314">
    <property type="component" value="Unassembled WGS sequence"/>
</dbReference>
<dbReference type="PANTHER" id="PTHR30619">
    <property type="entry name" value="DNA INTERNALIZATION/COMPETENCE PROTEIN COMEC/REC2"/>
    <property type="match status" value="1"/>
</dbReference>
<organism evidence="2 3">
    <name type="scientific">Alkalimonas cellulosilytica</name>
    <dbReference type="NCBI Taxonomy" id="3058395"/>
    <lineage>
        <taxon>Bacteria</taxon>
        <taxon>Pseudomonadati</taxon>
        <taxon>Pseudomonadota</taxon>
        <taxon>Gammaproteobacteria</taxon>
        <taxon>Alkalimonas</taxon>
    </lineage>
</organism>
<keyword evidence="3" id="KW-1185">Reference proteome</keyword>
<sequence length="425" mass="47917">MAAHTVEFHPVGQGLFSTGTVSSYGNGETFHYVYDCGTSSSKKFLSNAISSYKKSVKTLDLVVISHFDKDHISGLIELLEHHPTRILMLPAISLSQKLVIAFSEGISIGSRYMHFILDPVAYLTSHPKIKVHNIIFVPADHDEKTEIIESSANDLSETRTNWPEMLLADLNKASTIARDNLTIHTLKQGGRLILNQVFEFVPYNDALLSTVSRSFKTQVEKEKEILLNQSSTTTDKKSALSKLKSYYDKRFGSDSIARNMISLFLYTGPINETVLCSDLEFYRYRLNDAGLASCLKSKYIKTQQPSVLFTGDGYLNTHKRLNNLAQYIGTTRLNDIGCLQVMHHGSKHSWHDGLAKKLSPVLSVFSSDPSNRRLQHPHLEVIRDFLPYIPTQVDKDHRVIFRSETVFLPNLIDSDGAPTDRTIFY</sequence>
<dbReference type="SUPFAM" id="SSF56281">
    <property type="entry name" value="Metallo-hydrolase/oxidoreductase"/>
    <property type="match status" value="1"/>
</dbReference>
<dbReference type="InterPro" id="IPR036866">
    <property type="entry name" value="RibonucZ/Hydroxyglut_hydro"/>
</dbReference>
<accession>A0ABU7J4H3</accession>
<dbReference type="InterPro" id="IPR052159">
    <property type="entry name" value="Competence_DNA_uptake"/>
</dbReference>
<dbReference type="Gene3D" id="3.60.15.10">
    <property type="entry name" value="Ribonuclease Z/Hydroxyacylglutathione hydrolase-like"/>
    <property type="match status" value="1"/>
</dbReference>
<dbReference type="InterPro" id="IPR001279">
    <property type="entry name" value="Metallo-B-lactamas"/>
</dbReference>
<dbReference type="EMBL" id="JAUHLI010000007">
    <property type="protein sequence ID" value="MEE2001411.1"/>
    <property type="molecule type" value="Genomic_DNA"/>
</dbReference>
<evidence type="ECO:0000259" key="1">
    <source>
        <dbReference type="Pfam" id="PF00753"/>
    </source>
</evidence>
<comment type="caution">
    <text evidence="2">The sequence shown here is derived from an EMBL/GenBank/DDBJ whole genome shotgun (WGS) entry which is preliminary data.</text>
</comment>
<reference evidence="2 3" key="1">
    <citation type="submission" date="2023-07" db="EMBL/GenBank/DDBJ databases">
        <title>Alkalimonas sp., MEB108 novel, alkaliphilic bacterium isolated from Lonar Lake, India.</title>
        <authorList>
            <person name="Joshi A."/>
            <person name="Thite S."/>
        </authorList>
    </citation>
    <scope>NUCLEOTIDE SEQUENCE [LARGE SCALE GENOMIC DNA]</scope>
    <source>
        <strain evidence="2 3">MEB108</strain>
    </source>
</reference>
<evidence type="ECO:0000313" key="2">
    <source>
        <dbReference type="EMBL" id="MEE2001411.1"/>
    </source>
</evidence>
<dbReference type="RefSeq" id="WP_330128514.1">
    <property type="nucleotide sequence ID" value="NZ_JAUHLI010000007.1"/>
</dbReference>